<gene>
    <name evidence="2" type="ORF">ACFOD3_04950</name>
</gene>
<feature type="transmembrane region" description="Helical" evidence="1">
    <location>
        <begin position="96"/>
        <end position="117"/>
    </location>
</feature>
<sequence length="129" mass="13208">MSGHAASRGPRATVAVLASAGGLALWALHFTLIYAINAFACERGYEGARLLGLPWVPMMIGLATLVVAVPLLLILRGATRGLGGPVTEGGQAEPRFTSWFAAAVAGYSLLAVLFQAAPSLVLPACGVGY</sequence>
<dbReference type="Proteomes" id="UP001595420">
    <property type="component" value="Unassembled WGS sequence"/>
</dbReference>
<accession>A0ABV7BNK4</accession>
<dbReference type="RefSeq" id="WP_216835126.1">
    <property type="nucleotide sequence ID" value="NZ_JAFNJS010000001.1"/>
</dbReference>
<protein>
    <submittedName>
        <fullName evidence="2">Uncharacterized protein</fullName>
    </submittedName>
</protein>
<keyword evidence="1" id="KW-0812">Transmembrane</keyword>
<keyword evidence="1" id="KW-1133">Transmembrane helix</keyword>
<evidence type="ECO:0000313" key="3">
    <source>
        <dbReference type="Proteomes" id="UP001595420"/>
    </source>
</evidence>
<evidence type="ECO:0000256" key="1">
    <source>
        <dbReference type="SAM" id="Phobius"/>
    </source>
</evidence>
<reference evidence="3" key="1">
    <citation type="journal article" date="2019" name="Int. J. Syst. Evol. Microbiol.">
        <title>The Global Catalogue of Microorganisms (GCM) 10K type strain sequencing project: providing services to taxonomists for standard genome sequencing and annotation.</title>
        <authorList>
            <consortium name="The Broad Institute Genomics Platform"/>
            <consortium name="The Broad Institute Genome Sequencing Center for Infectious Disease"/>
            <person name="Wu L."/>
            <person name="Ma J."/>
        </authorList>
    </citation>
    <scope>NUCLEOTIDE SEQUENCE [LARGE SCALE GENOMIC DNA]</scope>
    <source>
        <strain evidence="3">CGMCC 1.16855</strain>
    </source>
</reference>
<keyword evidence="1" id="KW-0472">Membrane</keyword>
<organism evidence="2 3">
    <name type="scientific">Falsiroseomonas tokyonensis</name>
    <dbReference type="NCBI Taxonomy" id="430521"/>
    <lineage>
        <taxon>Bacteria</taxon>
        <taxon>Pseudomonadati</taxon>
        <taxon>Pseudomonadota</taxon>
        <taxon>Alphaproteobacteria</taxon>
        <taxon>Acetobacterales</taxon>
        <taxon>Roseomonadaceae</taxon>
        <taxon>Falsiroseomonas</taxon>
    </lineage>
</organism>
<proteinExistence type="predicted"/>
<feature type="transmembrane region" description="Helical" evidence="1">
    <location>
        <begin position="55"/>
        <end position="75"/>
    </location>
</feature>
<feature type="transmembrane region" description="Helical" evidence="1">
    <location>
        <begin position="12"/>
        <end position="35"/>
    </location>
</feature>
<evidence type="ECO:0000313" key="2">
    <source>
        <dbReference type="EMBL" id="MFC2999232.1"/>
    </source>
</evidence>
<dbReference type="EMBL" id="JBHRSB010000001">
    <property type="protein sequence ID" value="MFC2999232.1"/>
    <property type="molecule type" value="Genomic_DNA"/>
</dbReference>
<comment type="caution">
    <text evidence="2">The sequence shown here is derived from an EMBL/GenBank/DDBJ whole genome shotgun (WGS) entry which is preliminary data.</text>
</comment>
<keyword evidence="3" id="KW-1185">Reference proteome</keyword>
<name>A0ABV7BNK4_9PROT</name>